<dbReference type="OrthoDB" id="30277at2"/>
<feature type="coiled-coil region" evidence="8">
    <location>
        <begin position="130"/>
        <end position="179"/>
    </location>
</feature>
<evidence type="ECO:0000256" key="5">
    <source>
        <dbReference type="ARBA" id="ARBA00022692"/>
    </source>
</evidence>
<dbReference type="GO" id="GO:0015288">
    <property type="term" value="F:porin activity"/>
    <property type="evidence" value="ECO:0007669"/>
    <property type="project" value="TreeGrafter"/>
</dbReference>
<evidence type="ECO:0000256" key="1">
    <source>
        <dbReference type="ARBA" id="ARBA00004442"/>
    </source>
</evidence>
<accession>A0A4Q9B5C9</accession>
<keyword evidence="6" id="KW-0472">Membrane</keyword>
<proteinExistence type="inferred from homology"/>
<dbReference type="GO" id="GO:0015562">
    <property type="term" value="F:efflux transmembrane transporter activity"/>
    <property type="evidence" value="ECO:0007669"/>
    <property type="project" value="InterPro"/>
</dbReference>
<protein>
    <submittedName>
        <fullName evidence="9">TolC family protein</fullName>
    </submittedName>
</protein>
<comment type="caution">
    <text evidence="9">The sequence shown here is derived from an EMBL/GenBank/DDBJ whole genome shotgun (WGS) entry which is preliminary data.</text>
</comment>
<dbReference type="InterPro" id="IPR051906">
    <property type="entry name" value="TolC-like"/>
</dbReference>
<keyword evidence="10" id="KW-1185">Reference proteome</keyword>
<name>A0A4Q9B5C9_9DEIN</name>
<gene>
    <name evidence="9" type="ORF">ETP66_05165</name>
</gene>
<dbReference type="Pfam" id="PF02321">
    <property type="entry name" value="OEP"/>
    <property type="match status" value="2"/>
</dbReference>
<dbReference type="AlphaFoldDB" id="A0A4Q9B5C9"/>
<keyword evidence="8" id="KW-0175">Coiled coil</keyword>
<evidence type="ECO:0000313" key="10">
    <source>
        <dbReference type="Proteomes" id="UP000292858"/>
    </source>
</evidence>
<dbReference type="EMBL" id="SIJL01000005">
    <property type="protein sequence ID" value="TBH20806.1"/>
    <property type="molecule type" value="Genomic_DNA"/>
</dbReference>
<comment type="subcellular location">
    <subcellularLocation>
        <location evidence="1">Cell outer membrane</location>
    </subcellularLocation>
</comment>
<dbReference type="RefSeq" id="WP_130841264.1">
    <property type="nucleotide sequence ID" value="NZ_SIJL01000005.1"/>
</dbReference>
<keyword evidence="3" id="KW-0813">Transport</keyword>
<keyword evidence="7" id="KW-0998">Cell outer membrane</keyword>
<evidence type="ECO:0000256" key="8">
    <source>
        <dbReference type="SAM" id="Coils"/>
    </source>
</evidence>
<evidence type="ECO:0000256" key="3">
    <source>
        <dbReference type="ARBA" id="ARBA00022448"/>
    </source>
</evidence>
<evidence type="ECO:0000313" key="9">
    <source>
        <dbReference type="EMBL" id="TBH20806.1"/>
    </source>
</evidence>
<dbReference type="GO" id="GO:1990281">
    <property type="term" value="C:efflux pump complex"/>
    <property type="evidence" value="ECO:0007669"/>
    <property type="project" value="TreeGrafter"/>
</dbReference>
<dbReference type="Proteomes" id="UP000292858">
    <property type="component" value="Unassembled WGS sequence"/>
</dbReference>
<dbReference type="SUPFAM" id="SSF56954">
    <property type="entry name" value="Outer membrane efflux proteins (OEP)"/>
    <property type="match status" value="1"/>
</dbReference>
<dbReference type="PANTHER" id="PTHR30026">
    <property type="entry name" value="OUTER MEMBRANE PROTEIN TOLC"/>
    <property type="match status" value="1"/>
</dbReference>
<reference evidence="9 10" key="1">
    <citation type="submission" date="2019-02" db="EMBL/GenBank/DDBJ databases">
        <title>Thermus sp. a novel from hot spring.</title>
        <authorList>
            <person name="Zhao Z."/>
        </authorList>
    </citation>
    <scope>NUCLEOTIDE SEQUENCE [LARGE SCALE GENOMIC DNA]</scope>
    <source>
        <strain evidence="9 10">CFH 72773T</strain>
    </source>
</reference>
<comment type="similarity">
    <text evidence="2">Belongs to the outer membrane factor (OMF) (TC 1.B.17) family.</text>
</comment>
<keyword evidence="4" id="KW-1134">Transmembrane beta strand</keyword>
<evidence type="ECO:0000256" key="7">
    <source>
        <dbReference type="ARBA" id="ARBA00023237"/>
    </source>
</evidence>
<keyword evidence="5" id="KW-0812">Transmembrane</keyword>
<evidence type="ECO:0000256" key="4">
    <source>
        <dbReference type="ARBA" id="ARBA00022452"/>
    </source>
</evidence>
<dbReference type="PANTHER" id="PTHR30026:SF20">
    <property type="entry name" value="OUTER MEMBRANE PROTEIN TOLC"/>
    <property type="match status" value="1"/>
</dbReference>
<organism evidence="9 10">
    <name type="scientific">Thermus thermamylovorans</name>
    <dbReference type="NCBI Taxonomy" id="2509362"/>
    <lineage>
        <taxon>Bacteria</taxon>
        <taxon>Thermotogati</taxon>
        <taxon>Deinococcota</taxon>
        <taxon>Deinococci</taxon>
        <taxon>Thermales</taxon>
        <taxon>Thermaceae</taxon>
        <taxon>Thermus</taxon>
    </lineage>
</organism>
<dbReference type="Gene3D" id="1.20.1600.10">
    <property type="entry name" value="Outer membrane efflux proteins (OEP)"/>
    <property type="match status" value="1"/>
</dbReference>
<dbReference type="InterPro" id="IPR003423">
    <property type="entry name" value="OMP_efflux"/>
</dbReference>
<evidence type="ECO:0000256" key="2">
    <source>
        <dbReference type="ARBA" id="ARBA00007613"/>
    </source>
</evidence>
<dbReference type="GO" id="GO:0009279">
    <property type="term" value="C:cell outer membrane"/>
    <property type="evidence" value="ECO:0007669"/>
    <property type="project" value="UniProtKB-SubCell"/>
</dbReference>
<sequence length="420" mass="44250">MRALWLLLLLAPGWAQGVDLKSLVRESPSYQGLLLQEAQARLALEGARAALLPTLAPQGSYARTPAGQESLALGLGGGVVLLPWGPAQDGLRAAERAYQRALLDLKAQGNALFQTALAQYLEVHLAGLDRELAQRRLALREAQLRALRAQHAEGQATFLALLEAEAAWAQAQAEALQAELALSLAQARLEATLGRQVAVLPLPLPRGLPSLEEALAAGAGRPDVGRARLALEEAEALLHQARRDRVQPQVSLSLSGTGGGASLALSLNLAAGTLGYAVQYQPLGAPREGVAFQAQASLPLLSPAQDREVAARERVRDGARLALEAALQAAALDLRARHQALLLAQAQVGVAERGLAAAEHSLEVAKRRLEAGTGTALEVLQAEVGLLQARRTLEGARALFLQAYYALLEAMGEPLLGGEL</sequence>
<evidence type="ECO:0000256" key="6">
    <source>
        <dbReference type="ARBA" id="ARBA00023136"/>
    </source>
</evidence>